<evidence type="ECO:0000313" key="6">
    <source>
        <dbReference type="EMBL" id="CUH78543.1"/>
    </source>
</evidence>
<dbReference type="InterPro" id="IPR036388">
    <property type="entry name" value="WH-like_DNA-bd_sf"/>
</dbReference>
<dbReference type="RefSeq" id="WP_074942013.1">
    <property type="nucleotide sequence ID" value="NZ_CYSD01000031.1"/>
</dbReference>
<dbReference type="PANTHER" id="PTHR30427">
    <property type="entry name" value="TRANSCRIPTIONAL ACTIVATOR PROTEIN LYSR"/>
    <property type="match status" value="1"/>
</dbReference>
<dbReference type="Pfam" id="PF03466">
    <property type="entry name" value="LysR_substrate"/>
    <property type="match status" value="1"/>
</dbReference>
<feature type="domain" description="HTH lysR-type" evidence="5">
    <location>
        <begin position="1"/>
        <end position="58"/>
    </location>
</feature>
<dbReference type="GO" id="GO:0003700">
    <property type="term" value="F:DNA-binding transcription factor activity"/>
    <property type="evidence" value="ECO:0007669"/>
    <property type="project" value="InterPro"/>
</dbReference>
<dbReference type="InterPro" id="IPR036390">
    <property type="entry name" value="WH_DNA-bd_sf"/>
</dbReference>
<keyword evidence="2" id="KW-0805">Transcription regulation</keyword>
<dbReference type="InterPro" id="IPR000847">
    <property type="entry name" value="LysR_HTH_N"/>
</dbReference>
<evidence type="ECO:0000256" key="1">
    <source>
        <dbReference type="ARBA" id="ARBA00009437"/>
    </source>
</evidence>
<proteinExistence type="inferred from homology"/>
<dbReference type="PRINTS" id="PR00039">
    <property type="entry name" value="HTHLYSR"/>
</dbReference>
<dbReference type="SUPFAM" id="SSF46785">
    <property type="entry name" value="Winged helix' DNA-binding domain"/>
    <property type="match status" value="1"/>
</dbReference>
<name>A0A0P1GTQ6_9RHOB</name>
<dbReference type="STRING" id="928856.SAMN04488049_108106"/>
<protein>
    <submittedName>
        <fullName evidence="6">HTH-type transcriptional regulator cbl</fullName>
    </submittedName>
</protein>
<keyword evidence="3" id="KW-0238">DNA-binding</keyword>
<dbReference type="Gene3D" id="3.40.190.10">
    <property type="entry name" value="Periplasmic binding protein-like II"/>
    <property type="match status" value="2"/>
</dbReference>
<dbReference type="SUPFAM" id="SSF53850">
    <property type="entry name" value="Periplasmic binding protein-like II"/>
    <property type="match status" value="1"/>
</dbReference>
<comment type="similarity">
    <text evidence="1">Belongs to the LysR transcriptional regulatory family.</text>
</comment>
<keyword evidence="7" id="KW-1185">Reference proteome</keyword>
<evidence type="ECO:0000259" key="5">
    <source>
        <dbReference type="PROSITE" id="PS50931"/>
    </source>
</evidence>
<dbReference type="AlphaFoldDB" id="A0A0P1GTQ6"/>
<dbReference type="Gene3D" id="1.10.10.10">
    <property type="entry name" value="Winged helix-like DNA-binding domain superfamily/Winged helix DNA-binding domain"/>
    <property type="match status" value="1"/>
</dbReference>
<dbReference type="EMBL" id="CYSD01000031">
    <property type="protein sequence ID" value="CUH78543.1"/>
    <property type="molecule type" value="Genomic_DNA"/>
</dbReference>
<keyword evidence="4" id="KW-0804">Transcription</keyword>
<dbReference type="Pfam" id="PF00126">
    <property type="entry name" value="HTH_1"/>
    <property type="match status" value="1"/>
</dbReference>
<evidence type="ECO:0000313" key="7">
    <source>
        <dbReference type="Proteomes" id="UP000052022"/>
    </source>
</evidence>
<sequence length="310" mass="34081">MNFTLLSSFRAVMTSANLSEAANKLGRTQPAVSAAIKTLEEQLGLKLFDRVGRRMVPVPEAQYLLAEAEEILSRLERVRLTIRGLVDEKTGNLTVAAMPGPVSALFPRFIAEFLDPDADVNVSLAARTSAQIAELARAQNIDFGFADYPEHAESETLFEAELLTGACFVAVPRTHRLAQVEAVSLRDLAGLPMGTLPQAHQHQKEVTAAFALQKLSQKVSVECQTFHPILQFIGCGRCFAIVDPLTVAHVQLSPEIGKDVAIRPLSEPLLYRYAMISPRYRPTSALAERLKSAWKEEVERILDAFSAVQD</sequence>
<dbReference type="PANTHER" id="PTHR30427:SF1">
    <property type="entry name" value="TRANSCRIPTIONAL ACTIVATOR PROTEIN LYSR"/>
    <property type="match status" value="1"/>
</dbReference>
<gene>
    <name evidence="6" type="primary">cbl_1</name>
    <name evidence="6" type="ORF">TRM7557_01935</name>
</gene>
<dbReference type="GO" id="GO:0010628">
    <property type="term" value="P:positive regulation of gene expression"/>
    <property type="evidence" value="ECO:0007669"/>
    <property type="project" value="TreeGrafter"/>
</dbReference>
<dbReference type="OrthoDB" id="8479870at2"/>
<evidence type="ECO:0000256" key="4">
    <source>
        <dbReference type="ARBA" id="ARBA00023163"/>
    </source>
</evidence>
<dbReference type="PROSITE" id="PS50931">
    <property type="entry name" value="HTH_LYSR"/>
    <property type="match status" value="1"/>
</dbReference>
<evidence type="ECO:0000256" key="2">
    <source>
        <dbReference type="ARBA" id="ARBA00023015"/>
    </source>
</evidence>
<evidence type="ECO:0000256" key="3">
    <source>
        <dbReference type="ARBA" id="ARBA00023125"/>
    </source>
</evidence>
<reference evidence="6 7" key="1">
    <citation type="submission" date="2015-09" db="EMBL/GenBank/DDBJ databases">
        <authorList>
            <consortium name="Swine Surveillance"/>
        </authorList>
    </citation>
    <scope>NUCLEOTIDE SEQUENCE [LARGE SCALE GENOMIC DNA]</scope>
    <source>
        <strain evidence="6 7">CECT 7557</strain>
    </source>
</reference>
<accession>A0A0P1GTQ6</accession>
<dbReference type="Proteomes" id="UP000052022">
    <property type="component" value="Unassembled WGS sequence"/>
</dbReference>
<dbReference type="InterPro" id="IPR005119">
    <property type="entry name" value="LysR_subst-bd"/>
</dbReference>
<dbReference type="GO" id="GO:0043565">
    <property type="term" value="F:sequence-specific DNA binding"/>
    <property type="evidence" value="ECO:0007669"/>
    <property type="project" value="TreeGrafter"/>
</dbReference>
<organism evidence="6 7">
    <name type="scientific">Tritonibacter multivorans</name>
    <dbReference type="NCBI Taxonomy" id="928856"/>
    <lineage>
        <taxon>Bacteria</taxon>
        <taxon>Pseudomonadati</taxon>
        <taxon>Pseudomonadota</taxon>
        <taxon>Alphaproteobacteria</taxon>
        <taxon>Rhodobacterales</taxon>
        <taxon>Paracoccaceae</taxon>
        <taxon>Tritonibacter</taxon>
    </lineage>
</organism>